<dbReference type="SUPFAM" id="SSF51905">
    <property type="entry name" value="FAD/NAD(P)-binding domain"/>
    <property type="match status" value="1"/>
</dbReference>
<comment type="similarity">
    <text evidence="2">Belongs to the GMC oxidoreductase family.</text>
</comment>
<keyword evidence="3" id="KW-0285">Flavoprotein</keyword>
<dbReference type="PANTHER" id="PTHR42784">
    <property type="entry name" value="PYRANOSE 2-OXIDASE"/>
    <property type="match status" value="1"/>
</dbReference>
<keyword evidence="5" id="KW-0560">Oxidoreductase</keyword>
<reference evidence="8 9" key="1">
    <citation type="submission" date="2018-09" db="EMBL/GenBank/DDBJ databases">
        <authorList>
            <person name="Tagini F."/>
        </authorList>
    </citation>
    <scope>NUCLEOTIDE SEQUENCE [LARGE SCALE GENOMIC DNA]</scope>
    <source>
        <strain evidence="8 9">MK13</strain>
    </source>
</reference>
<gene>
    <name evidence="8" type="ORF">LAUMK13_03192</name>
</gene>
<dbReference type="InterPro" id="IPR036188">
    <property type="entry name" value="FAD/NAD-bd_sf"/>
</dbReference>
<protein>
    <recommendedName>
        <fullName evidence="7">Glucose-methanol-choline oxidoreductase C-terminal domain-containing protein</fullName>
    </recommendedName>
</protein>
<keyword evidence="4" id="KW-0274">FAD</keyword>
<dbReference type="AlphaFoldDB" id="A0A498Q8H8"/>
<dbReference type="Pfam" id="PF05199">
    <property type="entry name" value="GMC_oxred_C"/>
    <property type="match status" value="1"/>
</dbReference>
<dbReference type="RefSeq" id="WP_244232393.1">
    <property type="nucleotide sequence ID" value="NZ_UPHQ01000165.1"/>
</dbReference>
<evidence type="ECO:0000259" key="7">
    <source>
        <dbReference type="Pfam" id="PF05199"/>
    </source>
</evidence>
<dbReference type="GO" id="GO:0016614">
    <property type="term" value="F:oxidoreductase activity, acting on CH-OH group of donors"/>
    <property type="evidence" value="ECO:0007669"/>
    <property type="project" value="InterPro"/>
</dbReference>
<evidence type="ECO:0000313" key="8">
    <source>
        <dbReference type="EMBL" id="VBA40705.1"/>
    </source>
</evidence>
<keyword evidence="9" id="KW-1185">Reference proteome</keyword>
<comment type="cofactor">
    <cofactor evidence="1">
        <name>FAD</name>
        <dbReference type="ChEBI" id="CHEBI:57692"/>
    </cofactor>
</comment>
<feature type="region of interest" description="Disordered" evidence="6">
    <location>
        <begin position="126"/>
        <end position="160"/>
    </location>
</feature>
<organism evidence="8 9">
    <name type="scientific">Mycobacterium innocens</name>
    <dbReference type="NCBI Taxonomy" id="2341083"/>
    <lineage>
        <taxon>Bacteria</taxon>
        <taxon>Bacillati</taxon>
        <taxon>Actinomycetota</taxon>
        <taxon>Actinomycetes</taxon>
        <taxon>Mycobacteriales</taxon>
        <taxon>Mycobacteriaceae</taxon>
        <taxon>Mycobacterium</taxon>
    </lineage>
</organism>
<feature type="domain" description="Glucose-methanol-choline oxidoreductase C-terminal" evidence="7">
    <location>
        <begin position="401"/>
        <end position="452"/>
    </location>
</feature>
<evidence type="ECO:0000256" key="6">
    <source>
        <dbReference type="SAM" id="MobiDB-lite"/>
    </source>
</evidence>
<dbReference type="Proteomes" id="UP000267289">
    <property type="component" value="Unassembled WGS sequence"/>
</dbReference>
<evidence type="ECO:0000256" key="2">
    <source>
        <dbReference type="ARBA" id="ARBA00010790"/>
    </source>
</evidence>
<dbReference type="PANTHER" id="PTHR42784:SF1">
    <property type="entry name" value="PYRANOSE 2-OXIDASE"/>
    <property type="match status" value="1"/>
</dbReference>
<dbReference type="EMBL" id="UPHQ01000165">
    <property type="protein sequence ID" value="VBA40705.1"/>
    <property type="molecule type" value="Genomic_DNA"/>
</dbReference>
<accession>A0A498Q8H8</accession>
<evidence type="ECO:0000256" key="4">
    <source>
        <dbReference type="ARBA" id="ARBA00022827"/>
    </source>
</evidence>
<dbReference type="Gene3D" id="3.50.50.60">
    <property type="entry name" value="FAD/NAD(P)-binding domain"/>
    <property type="match status" value="3"/>
</dbReference>
<name>A0A498Q8H8_9MYCO</name>
<dbReference type="InterPro" id="IPR007867">
    <property type="entry name" value="GMC_OxRtase_C"/>
</dbReference>
<evidence type="ECO:0000256" key="1">
    <source>
        <dbReference type="ARBA" id="ARBA00001974"/>
    </source>
</evidence>
<evidence type="ECO:0000256" key="5">
    <source>
        <dbReference type="ARBA" id="ARBA00023002"/>
    </source>
</evidence>
<proteinExistence type="inferred from homology"/>
<sequence length="464" mass="47689">MIGTVADVVVIGAGLSGLELARTLVAAGVKDVLVLDAGEAPAVAAVPAATWRTTAPPHYSAAAAPDRVGGRSLRWHGVVLRLEDWALDASWPAPLRTALTGASGAPGAPSLYAEVERDLAAWAGGPLAGRGADETPELSTAALGPSARPVPLATRPESDGATRAYTPLAECTEWLHRPEGSRLPRIRPGCRAVELVRDAGNVTGVRVAAAGTSEVVPATAVVLAAGTLENTRLMARLPELDGGEFTGLNDHLVQGFVVRLPAGAAGEGTLGDSLRYVAEPACRSNVFARVRPLPTDNGVLVDVWAMGEQVRSAESRLSFPSGGRPPTVVPGLAAADHEVLAGQRELLGRAWSAVASVAGGGGHNLRFPDFRTEPRPFATAVEQVGSAPYRTPVSYAWPLGSVDHEAGTLPLGGEHVDAAGRVRLAAGAYVAGPSTFPRSGAANPSLTTLALARHAARTLVADHC</sequence>
<evidence type="ECO:0000256" key="3">
    <source>
        <dbReference type="ARBA" id="ARBA00022630"/>
    </source>
</evidence>
<dbReference type="InterPro" id="IPR051473">
    <property type="entry name" value="P2Ox-like"/>
</dbReference>
<evidence type="ECO:0000313" key="9">
    <source>
        <dbReference type="Proteomes" id="UP000267289"/>
    </source>
</evidence>